<protein>
    <submittedName>
        <fullName evidence="4">Esterase</fullName>
    </submittedName>
</protein>
<sequence>MSKQIWFSETPSLDALNNATKKTLGEVLDIQFVEIGLDFLKATMPVNDNTHQPAGLLHGGASAALAEHVASMAGWLCVDPSKFSCVGVEINCNHIRGKKTGLVTGTAKPFHIGKTTQVWEIKITDEKDKLVCISRMTLAIIPVPQPEQTA</sequence>
<evidence type="ECO:0000313" key="5">
    <source>
        <dbReference type="Proteomes" id="UP000249645"/>
    </source>
</evidence>
<dbReference type="Gene3D" id="3.10.129.10">
    <property type="entry name" value="Hotdog Thioesterase"/>
    <property type="match status" value="1"/>
</dbReference>
<dbReference type="InterPro" id="IPR003736">
    <property type="entry name" value="PAAI_dom"/>
</dbReference>
<keyword evidence="2" id="KW-0378">Hydrolase</keyword>
<proteinExistence type="inferred from homology"/>
<comment type="similarity">
    <text evidence="1">Belongs to the thioesterase PaaI family.</text>
</comment>
<organism evidence="4 5">
    <name type="scientific">Pseudopedobacter saltans</name>
    <dbReference type="NCBI Taxonomy" id="151895"/>
    <lineage>
        <taxon>Bacteria</taxon>
        <taxon>Pseudomonadati</taxon>
        <taxon>Bacteroidota</taxon>
        <taxon>Sphingobacteriia</taxon>
        <taxon>Sphingobacteriales</taxon>
        <taxon>Sphingobacteriaceae</taxon>
        <taxon>Pseudopedobacter</taxon>
    </lineage>
</organism>
<dbReference type="Proteomes" id="UP000249645">
    <property type="component" value="Unassembled WGS sequence"/>
</dbReference>
<dbReference type="NCBIfam" id="TIGR00369">
    <property type="entry name" value="unchar_dom_1"/>
    <property type="match status" value="1"/>
</dbReference>
<comment type="caution">
    <text evidence="4">The sequence shown here is derived from an EMBL/GenBank/DDBJ whole genome shotgun (WGS) entry which is preliminary data.</text>
</comment>
<accession>A0A2W5F1Z1</accession>
<feature type="domain" description="Thioesterase" evidence="3">
    <location>
        <begin position="55"/>
        <end position="132"/>
    </location>
</feature>
<dbReference type="SUPFAM" id="SSF54637">
    <property type="entry name" value="Thioesterase/thiol ester dehydrase-isomerase"/>
    <property type="match status" value="1"/>
</dbReference>
<dbReference type="Pfam" id="PF03061">
    <property type="entry name" value="4HBT"/>
    <property type="match status" value="1"/>
</dbReference>
<evidence type="ECO:0000256" key="1">
    <source>
        <dbReference type="ARBA" id="ARBA00008324"/>
    </source>
</evidence>
<name>A0A2W5F1Z1_9SPHI</name>
<dbReference type="EMBL" id="QFOI01000147">
    <property type="protein sequence ID" value="PZP48773.1"/>
    <property type="molecule type" value="Genomic_DNA"/>
</dbReference>
<dbReference type="PANTHER" id="PTHR43240">
    <property type="entry name" value="1,4-DIHYDROXY-2-NAPHTHOYL-COA THIOESTERASE 1"/>
    <property type="match status" value="1"/>
</dbReference>
<evidence type="ECO:0000256" key="2">
    <source>
        <dbReference type="ARBA" id="ARBA00022801"/>
    </source>
</evidence>
<evidence type="ECO:0000259" key="3">
    <source>
        <dbReference type="Pfam" id="PF03061"/>
    </source>
</evidence>
<dbReference type="InterPro" id="IPR029069">
    <property type="entry name" value="HotDog_dom_sf"/>
</dbReference>
<dbReference type="InterPro" id="IPR006683">
    <property type="entry name" value="Thioestr_dom"/>
</dbReference>
<dbReference type="GO" id="GO:0005829">
    <property type="term" value="C:cytosol"/>
    <property type="evidence" value="ECO:0007669"/>
    <property type="project" value="TreeGrafter"/>
</dbReference>
<dbReference type="AlphaFoldDB" id="A0A2W5F1Z1"/>
<gene>
    <name evidence="4" type="ORF">DI598_09440</name>
</gene>
<dbReference type="GO" id="GO:0061522">
    <property type="term" value="F:1,4-dihydroxy-2-naphthoyl-CoA thioesterase activity"/>
    <property type="evidence" value="ECO:0007669"/>
    <property type="project" value="TreeGrafter"/>
</dbReference>
<dbReference type="PANTHER" id="PTHR43240:SF5">
    <property type="entry name" value="1,4-DIHYDROXY-2-NAPHTHOYL-COA THIOESTERASE 1"/>
    <property type="match status" value="1"/>
</dbReference>
<dbReference type="CDD" id="cd03443">
    <property type="entry name" value="PaaI_thioesterase"/>
    <property type="match status" value="1"/>
</dbReference>
<reference evidence="4 5" key="1">
    <citation type="submission" date="2017-11" db="EMBL/GenBank/DDBJ databases">
        <title>Infants hospitalized years apart are colonized by the same room-sourced microbial strains.</title>
        <authorList>
            <person name="Brooks B."/>
            <person name="Olm M.R."/>
            <person name="Firek B.A."/>
            <person name="Baker R."/>
            <person name="Thomas B.C."/>
            <person name="Morowitz M.J."/>
            <person name="Banfield J.F."/>
        </authorList>
    </citation>
    <scope>NUCLEOTIDE SEQUENCE [LARGE SCALE GENOMIC DNA]</scope>
    <source>
        <strain evidence="4">S2_009_000_R2_76</strain>
    </source>
</reference>
<evidence type="ECO:0000313" key="4">
    <source>
        <dbReference type="EMBL" id="PZP48773.1"/>
    </source>
</evidence>